<evidence type="ECO:0000256" key="3">
    <source>
        <dbReference type="RuleBase" id="RU004019"/>
    </source>
</evidence>
<feature type="compositionally biased region" description="Basic residues" evidence="4">
    <location>
        <begin position="215"/>
        <end position="232"/>
    </location>
</feature>
<feature type="region of interest" description="Disordered" evidence="4">
    <location>
        <begin position="197"/>
        <end position="232"/>
    </location>
</feature>
<dbReference type="FunFam" id="1.10.10.10:FF:001336">
    <property type="entry name" value="Epithelium specific ets factor 3, ese3, putative"/>
    <property type="match status" value="1"/>
</dbReference>
<dbReference type="Pfam" id="PF00178">
    <property type="entry name" value="Ets"/>
    <property type="match status" value="1"/>
</dbReference>
<comment type="subcellular location">
    <subcellularLocation>
        <location evidence="3">Nucleus</location>
    </subcellularLocation>
</comment>
<evidence type="ECO:0000259" key="5">
    <source>
        <dbReference type="PROSITE" id="PS50061"/>
    </source>
</evidence>
<evidence type="ECO:0000313" key="7">
    <source>
        <dbReference type="Proteomes" id="UP001461498"/>
    </source>
</evidence>
<dbReference type="EMBL" id="JAPXFL010000015">
    <property type="protein sequence ID" value="KAK9497150.1"/>
    <property type="molecule type" value="Genomic_DNA"/>
</dbReference>
<dbReference type="GO" id="GO:0043565">
    <property type="term" value="F:sequence-specific DNA binding"/>
    <property type="evidence" value="ECO:0007669"/>
    <property type="project" value="InterPro"/>
</dbReference>
<comment type="similarity">
    <text evidence="1 3">Belongs to the ETS family.</text>
</comment>
<evidence type="ECO:0000256" key="1">
    <source>
        <dbReference type="ARBA" id="ARBA00005562"/>
    </source>
</evidence>
<dbReference type="GO" id="GO:0000981">
    <property type="term" value="F:DNA-binding transcription factor activity, RNA polymerase II-specific"/>
    <property type="evidence" value="ECO:0007669"/>
    <property type="project" value="TreeGrafter"/>
</dbReference>
<dbReference type="Gene3D" id="1.10.150.50">
    <property type="entry name" value="Transcription Factor, Ets-1"/>
    <property type="match status" value="1"/>
</dbReference>
<dbReference type="InterPro" id="IPR003118">
    <property type="entry name" value="Pointed_dom"/>
</dbReference>
<proteinExistence type="inferred from homology"/>
<keyword evidence="3" id="KW-0539">Nucleus</keyword>
<reference evidence="6 7" key="1">
    <citation type="submission" date="2022-12" db="EMBL/GenBank/DDBJ databases">
        <title>Chromosome-level genome assembly of true bugs.</title>
        <authorList>
            <person name="Ma L."/>
            <person name="Li H."/>
        </authorList>
    </citation>
    <scope>NUCLEOTIDE SEQUENCE [LARGE SCALE GENOMIC DNA]</scope>
    <source>
        <strain evidence="6">Lab_2022b</strain>
    </source>
</reference>
<evidence type="ECO:0000256" key="2">
    <source>
        <dbReference type="ARBA" id="ARBA00023125"/>
    </source>
</evidence>
<dbReference type="PANTHER" id="PTHR11849">
    <property type="entry name" value="ETS"/>
    <property type="match status" value="1"/>
</dbReference>
<dbReference type="InterPro" id="IPR036388">
    <property type="entry name" value="WH-like_DNA-bd_sf"/>
</dbReference>
<dbReference type="PROSITE" id="PS50061">
    <property type="entry name" value="ETS_DOMAIN_3"/>
    <property type="match status" value="1"/>
</dbReference>
<dbReference type="PRINTS" id="PR00454">
    <property type="entry name" value="ETSDOMAIN"/>
</dbReference>
<dbReference type="Proteomes" id="UP001461498">
    <property type="component" value="Unassembled WGS sequence"/>
</dbReference>
<dbReference type="Gene3D" id="1.10.10.10">
    <property type="entry name" value="Winged helix-like DNA-binding domain superfamily/Winged helix DNA-binding domain"/>
    <property type="match status" value="1"/>
</dbReference>
<feature type="domain" description="ETS" evidence="5">
    <location>
        <begin position="236"/>
        <end position="318"/>
    </location>
</feature>
<dbReference type="Pfam" id="PF02198">
    <property type="entry name" value="SAM_PNT"/>
    <property type="match status" value="1"/>
</dbReference>
<comment type="caution">
    <text evidence="6">The sequence shown here is derived from an EMBL/GenBank/DDBJ whole genome shotgun (WGS) entry which is preliminary data.</text>
</comment>
<dbReference type="GO" id="GO:0030154">
    <property type="term" value="P:cell differentiation"/>
    <property type="evidence" value="ECO:0007669"/>
    <property type="project" value="TreeGrafter"/>
</dbReference>
<organism evidence="6 7">
    <name type="scientific">Rhynocoris fuscipes</name>
    <dbReference type="NCBI Taxonomy" id="488301"/>
    <lineage>
        <taxon>Eukaryota</taxon>
        <taxon>Metazoa</taxon>
        <taxon>Ecdysozoa</taxon>
        <taxon>Arthropoda</taxon>
        <taxon>Hexapoda</taxon>
        <taxon>Insecta</taxon>
        <taxon>Pterygota</taxon>
        <taxon>Neoptera</taxon>
        <taxon>Paraneoptera</taxon>
        <taxon>Hemiptera</taxon>
        <taxon>Heteroptera</taxon>
        <taxon>Panheteroptera</taxon>
        <taxon>Cimicomorpha</taxon>
        <taxon>Reduviidae</taxon>
        <taxon>Harpactorinae</taxon>
        <taxon>Harpactorini</taxon>
        <taxon>Rhynocoris</taxon>
    </lineage>
</organism>
<evidence type="ECO:0000313" key="6">
    <source>
        <dbReference type="EMBL" id="KAK9497150.1"/>
    </source>
</evidence>
<keyword evidence="2 3" id="KW-0238">DNA-binding</keyword>
<sequence>MPQHEQLLPDFYNTSQICDEGNCPNIAAAVTMTLDHGRFEDETLLGSSPDMMLAEPAEPTYSEMDEWQSKAVKNWTKQDVVLWVNSVARYLNICCTEMPSEKFAKFNGVQLLSQSKLDFIQLDNTHGATLYQKLHEKLAAENPSNYHQLNNARYFMYDESEETVDDKKKVHDMMVAGYENRKEESLYRSTAISENNVESGDIGNSAEVSTPVAPPKKKGPGRPKGSKRKKKPEKLGRLWEFLRDLLKNREYCPSLIVWDNYEEGMFRFVHSDKVAKLWGTKKDNPDMNYEKLSRAMRYYYKSQVLQPVIGRRLVYKFGPNARDWRVDNPNFRN</sequence>
<gene>
    <name evidence="6" type="ORF">O3M35_004521</name>
</gene>
<dbReference type="InterPro" id="IPR000418">
    <property type="entry name" value="Ets_dom"/>
</dbReference>
<dbReference type="SUPFAM" id="SSF47769">
    <property type="entry name" value="SAM/Pointed domain"/>
    <property type="match status" value="1"/>
</dbReference>
<dbReference type="InterPro" id="IPR013761">
    <property type="entry name" value="SAM/pointed_sf"/>
</dbReference>
<dbReference type="AlphaFoldDB" id="A0AAW1CGV8"/>
<keyword evidence="7" id="KW-1185">Reference proteome</keyword>
<name>A0AAW1CGV8_9HEMI</name>
<dbReference type="SMART" id="SM00413">
    <property type="entry name" value="ETS"/>
    <property type="match status" value="1"/>
</dbReference>
<dbReference type="PANTHER" id="PTHR11849:SF190">
    <property type="entry name" value="ETS-DOMAIN PROTEIN"/>
    <property type="match status" value="1"/>
</dbReference>
<evidence type="ECO:0000256" key="4">
    <source>
        <dbReference type="SAM" id="MobiDB-lite"/>
    </source>
</evidence>
<dbReference type="GO" id="GO:0005634">
    <property type="term" value="C:nucleus"/>
    <property type="evidence" value="ECO:0007669"/>
    <property type="project" value="UniProtKB-SubCell"/>
</dbReference>
<dbReference type="InterPro" id="IPR036390">
    <property type="entry name" value="WH_DNA-bd_sf"/>
</dbReference>
<dbReference type="SUPFAM" id="SSF46785">
    <property type="entry name" value="Winged helix' DNA-binding domain"/>
    <property type="match status" value="1"/>
</dbReference>
<accession>A0AAW1CGV8</accession>
<dbReference type="InterPro" id="IPR046328">
    <property type="entry name" value="ETS_fam"/>
</dbReference>
<protein>
    <recommendedName>
        <fullName evidence="5">ETS domain-containing protein</fullName>
    </recommendedName>
</protein>